<feature type="transmembrane region" description="Helical" evidence="6">
    <location>
        <begin position="47"/>
        <end position="69"/>
    </location>
</feature>
<accession>A0A1W6K3R9</accession>
<evidence type="ECO:0000256" key="6">
    <source>
        <dbReference type="SAM" id="Phobius"/>
    </source>
</evidence>
<dbReference type="KEGG" id="aman:B6F84_11805"/>
<dbReference type="Pfam" id="PF06146">
    <property type="entry name" value="PsiE"/>
    <property type="match status" value="1"/>
</dbReference>
<evidence type="ECO:0000256" key="1">
    <source>
        <dbReference type="ARBA" id="ARBA00004651"/>
    </source>
</evidence>
<feature type="transmembrane region" description="Helical" evidence="6">
    <location>
        <begin position="12"/>
        <end position="35"/>
    </location>
</feature>
<evidence type="ECO:0008006" key="9">
    <source>
        <dbReference type="Google" id="ProtNLM"/>
    </source>
</evidence>
<gene>
    <name evidence="7" type="ORF">B6F84_11805</name>
</gene>
<dbReference type="STRING" id="282676.B6F84_11805"/>
<keyword evidence="8" id="KW-1185">Reference proteome</keyword>
<comment type="subcellular location">
    <subcellularLocation>
        <location evidence="1">Cell membrane</location>
        <topology evidence="1">Multi-pass membrane protein</topology>
    </subcellularLocation>
</comment>
<organism evidence="7 8">
    <name type="scientific">Acidianus manzaensis</name>
    <dbReference type="NCBI Taxonomy" id="282676"/>
    <lineage>
        <taxon>Archaea</taxon>
        <taxon>Thermoproteota</taxon>
        <taxon>Thermoprotei</taxon>
        <taxon>Sulfolobales</taxon>
        <taxon>Sulfolobaceae</taxon>
        <taxon>Acidianus</taxon>
    </lineage>
</organism>
<dbReference type="EMBL" id="CP020477">
    <property type="protein sequence ID" value="ARM77183.1"/>
    <property type="molecule type" value="Genomic_DNA"/>
</dbReference>
<dbReference type="AlphaFoldDB" id="A0A1W6K3R9"/>
<reference evidence="7 8" key="1">
    <citation type="submission" date="2017-03" db="EMBL/GenBank/DDBJ databases">
        <title>Sulfur activation and transportation mechanism of thermophilic Archaea Acidianus manzaensis YN-25.</title>
        <authorList>
            <person name="Ma Y."/>
            <person name="Yang Y."/>
            <person name="Xia J."/>
        </authorList>
    </citation>
    <scope>NUCLEOTIDE SEQUENCE [LARGE SCALE GENOMIC DNA]</scope>
    <source>
        <strain evidence="7 8">YN-25</strain>
    </source>
</reference>
<evidence type="ECO:0000313" key="8">
    <source>
        <dbReference type="Proteomes" id="UP000193404"/>
    </source>
</evidence>
<sequence>MTPENIIKIASVIVQALLFVGLALVFIFVIIQAIQSIPQGLLEEATIILENSLLIIIFFEIYLSVVDFFRGKGRSVIYVMDATISFLLREIIIGVFTETITLTYLIGIGIVIGIISLGRYALSRTEKVISKKKNK</sequence>
<evidence type="ECO:0000256" key="3">
    <source>
        <dbReference type="ARBA" id="ARBA00022692"/>
    </source>
</evidence>
<evidence type="ECO:0000256" key="4">
    <source>
        <dbReference type="ARBA" id="ARBA00022989"/>
    </source>
</evidence>
<proteinExistence type="predicted"/>
<dbReference type="InterPro" id="IPR020948">
    <property type="entry name" value="P_starv_induced_PsiE-like"/>
</dbReference>
<keyword evidence="5 6" id="KW-0472">Membrane</keyword>
<keyword evidence="2" id="KW-1003">Cell membrane</keyword>
<feature type="transmembrane region" description="Helical" evidence="6">
    <location>
        <begin position="102"/>
        <end position="122"/>
    </location>
</feature>
<evidence type="ECO:0000313" key="7">
    <source>
        <dbReference type="EMBL" id="ARM77183.1"/>
    </source>
</evidence>
<protein>
    <recommendedName>
        <fullName evidence="9">Phosphate-starvation-inducible E-like protein</fullName>
    </recommendedName>
</protein>
<keyword evidence="3 6" id="KW-0812">Transmembrane</keyword>
<keyword evidence="4 6" id="KW-1133">Transmembrane helix</keyword>
<feature type="transmembrane region" description="Helical" evidence="6">
    <location>
        <begin position="76"/>
        <end position="96"/>
    </location>
</feature>
<dbReference type="Proteomes" id="UP000193404">
    <property type="component" value="Chromosome"/>
</dbReference>
<evidence type="ECO:0000256" key="5">
    <source>
        <dbReference type="ARBA" id="ARBA00023136"/>
    </source>
</evidence>
<dbReference type="GO" id="GO:0005886">
    <property type="term" value="C:plasma membrane"/>
    <property type="evidence" value="ECO:0007669"/>
    <property type="project" value="UniProtKB-SubCell"/>
</dbReference>
<evidence type="ECO:0000256" key="2">
    <source>
        <dbReference type="ARBA" id="ARBA00022475"/>
    </source>
</evidence>
<name>A0A1W6K3R9_9CREN</name>